<keyword evidence="2" id="KW-0808">Transferase</keyword>
<keyword evidence="3" id="KW-1185">Reference proteome</keyword>
<protein>
    <submittedName>
        <fullName evidence="2">GNAT family N-acetyltransferase</fullName>
    </submittedName>
</protein>
<dbReference type="KEGG" id="pfer:IRI77_10880"/>
<dbReference type="InterPro" id="IPR038740">
    <property type="entry name" value="BioF2-like_GNAT_dom"/>
</dbReference>
<accession>A0A7S7NVD6</accession>
<dbReference type="AlphaFoldDB" id="A0A7S7NVD6"/>
<dbReference type="Pfam" id="PF13480">
    <property type="entry name" value="Acetyltransf_6"/>
    <property type="match status" value="1"/>
</dbReference>
<organism evidence="2 3">
    <name type="scientific">Paludibaculum fermentans</name>
    <dbReference type="NCBI Taxonomy" id="1473598"/>
    <lineage>
        <taxon>Bacteria</taxon>
        <taxon>Pseudomonadati</taxon>
        <taxon>Acidobacteriota</taxon>
        <taxon>Terriglobia</taxon>
        <taxon>Bryobacterales</taxon>
        <taxon>Bryobacteraceae</taxon>
        <taxon>Paludibaculum</taxon>
    </lineage>
</organism>
<gene>
    <name evidence="2" type="ORF">IRI77_10880</name>
</gene>
<dbReference type="Proteomes" id="UP000593892">
    <property type="component" value="Chromosome"/>
</dbReference>
<proteinExistence type="predicted"/>
<dbReference type="Gene3D" id="3.40.630.30">
    <property type="match status" value="1"/>
</dbReference>
<reference evidence="2 3" key="1">
    <citation type="submission" date="2020-10" db="EMBL/GenBank/DDBJ databases">
        <title>Complete genome sequence of Paludibaculum fermentans P105T, a facultatively anaerobic acidobacterium capable of dissimilatory Fe(III) reduction.</title>
        <authorList>
            <person name="Dedysh S.N."/>
            <person name="Beletsky A.V."/>
            <person name="Kulichevskaya I.S."/>
            <person name="Mardanov A.V."/>
            <person name="Ravin N.V."/>
        </authorList>
    </citation>
    <scope>NUCLEOTIDE SEQUENCE [LARGE SCALE GENOMIC DNA]</scope>
    <source>
        <strain evidence="2 3">P105</strain>
    </source>
</reference>
<evidence type="ECO:0000313" key="2">
    <source>
        <dbReference type="EMBL" id="QOY90431.1"/>
    </source>
</evidence>
<dbReference type="InterPro" id="IPR016181">
    <property type="entry name" value="Acyl_CoA_acyltransferase"/>
</dbReference>
<name>A0A7S7NVD6_PALFE</name>
<dbReference type="SUPFAM" id="SSF55729">
    <property type="entry name" value="Acyl-CoA N-acyltransferases (Nat)"/>
    <property type="match status" value="1"/>
</dbReference>
<sequence length="390" mass="44688">MTEVVGPVVEIVRSWQEMAPYRPFLAEQGWFPEADAACLEFESGLIFLVCRQGEAIRGVLAARVDETEMEWRLATKVAGRSRVRQLDVDYGRTWGEFDDEAAGALITAIRKMLSEGAADVARFGYIPEGGALDRQLRASSFLFRDHFPLKNRRWRRTLPPKYEDLLREHSKNTRRKVKFIQNRLQRAGAVEYRCYTKPEDLELALTDVRQIDQASYQSKIGAGFDPGELAMKKMRWLCGHGMSRIYLLYLDGRPVAFYQGFLYKDTYWGSHTGFDDEFRHLSAGTAVFHHVLEDLCRQGGVKMIEFGLGDSGYKEVYASEHAMHVEALLFRRSWRGVQLMVLRLLTGAVRTIAYALLERTGLLKWLKTRWRRRVMTEESGAGEDAAATTH</sequence>
<feature type="domain" description="BioF2-like acetyltransferase" evidence="1">
    <location>
        <begin position="172"/>
        <end position="315"/>
    </location>
</feature>
<dbReference type="GO" id="GO:0016740">
    <property type="term" value="F:transferase activity"/>
    <property type="evidence" value="ECO:0007669"/>
    <property type="project" value="UniProtKB-KW"/>
</dbReference>
<dbReference type="EMBL" id="CP063849">
    <property type="protein sequence ID" value="QOY90431.1"/>
    <property type="molecule type" value="Genomic_DNA"/>
</dbReference>
<dbReference type="RefSeq" id="WP_194452095.1">
    <property type="nucleotide sequence ID" value="NZ_CP063849.1"/>
</dbReference>
<evidence type="ECO:0000313" key="3">
    <source>
        <dbReference type="Proteomes" id="UP000593892"/>
    </source>
</evidence>
<evidence type="ECO:0000259" key="1">
    <source>
        <dbReference type="Pfam" id="PF13480"/>
    </source>
</evidence>